<dbReference type="InterPro" id="IPR016169">
    <property type="entry name" value="FAD-bd_PCMH_sub2"/>
</dbReference>
<comment type="caution">
    <text evidence="5">The sequence shown here is derived from an EMBL/GenBank/DDBJ whole genome shotgun (WGS) entry which is preliminary data.</text>
</comment>
<dbReference type="GO" id="GO:0022904">
    <property type="term" value="P:respiratory electron transport chain"/>
    <property type="evidence" value="ECO:0007669"/>
    <property type="project" value="TreeGrafter"/>
</dbReference>
<dbReference type="PANTHER" id="PTHR43716:SF1">
    <property type="entry name" value="D-2-HYDROXYGLUTARATE DEHYDROGENASE, MITOCHONDRIAL"/>
    <property type="match status" value="1"/>
</dbReference>
<dbReference type="SUPFAM" id="SSF56176">
    <property type="entry name" value="FAD-binding/transporter-associated domain-like"/>
    <property type="match status" value="1"/>
</dbReference>
<sequence>MTDIVDILRHELGDEAILSRAEVALRATSYWDNAPMKAKALIRPRTTQDVSTTLKICHAHNQPVITQGGNTSCVQGTQSRHDDIILSLERMNKIVDIDPLANTATFQAGVILENAQNAVQAKGLFLPLDLGARGSCTIGGNMATNAGGINVLRYGMARSIVLGLEAVLADGTIISSLNKMLKNNAGYDLKHLFIGSEGTLGVITHVIIRLMP</sequence>
<reference evidence="5" key="1">
    <citation type="journal article" date="2020" name="mSystems">
        <title>Genome- and Community-Level Interaction Insights into Carbon Utilization and Element Cycling Functions of Hydrothermarchaeota in Hydrothermal Sediment.</title>
        <authorList>
            <person name="Zhou Z."/>
            <person name="Liu Y."/>
            <person name="Xu W."/>
            <person name="Pan J."/>
            <person name="Luo Z.H."/>
            <person name="Li M."/>
        </authorList>
    </citation>
    <scope>NUCLEOTIDE SEQUENCE [LARGE SCALE GENOMIC DNA]</scope>
    <source>
        <strain evidence="5">HyVt-489</strain>
    </source>
</reference>
<proteinExistence type="predicted"/>
<dbReference type="InterPro" id="IPR051264">
    <property type="entry name" value="FAD-oxidored/transferase_4"/>
</dbReference>
<evidence type="ECO:0000256" key="2">
    <source>
        <dbReference type="ARBA" id="ARBA00022827"/>
    </source>
</evidence>
<dbReference type="InterPro" id="IPR036318">
    <property type="entry name" value="FAD-bd_PCMH-like_sf"/>
</dbReference>
<evidence type="ECO:0000313" key="5">
    <source>
        <dbReference type="EMBL" id="HFB55305.1"/>
    </source>
</evidence>
<organism evidence="5">
    <name type="scientific">Hellea balneolensis</name>
    <dbReference type="NCBI Taxonomy" id="287478"/>
    <lineage>
        <taxon>Bacteria</taxon>
        <taxon>Pseudomonadati</taxon>
        <taxon>Pseudomonadota</taxon>
        <taxon>Alphaproteobacteria</taxon>
        <taxon>Maricaulales</taxon>
        <taxon>Robiginitomaculaceae</taxon>
        <taxon>Hellea</taxon>
    </lineage>
</organism>
<feature type="domain" description="FAD-binding PCMH-type" evidence="4">
    <location>
        <begin position="34"/>
        <end position="212"/>
    </location>
</feature>
<dbReference type="InterPro" id="IPR006094">
    <property type="entry name" value="Oxid_FAD_bind_N"/>
</dbReference>
<dbReference type="Gene3D" id="3.30.465.10">
    <property type="match status" value="1"/>
</dbReference>
<gene>
    <name evidence="5" type="ORF">ENJ46_05220</name>
</gene>
<name>A0A7C3CCT9_9PROT</name>
<dbReference type="FunFam" id="3.30.465.10:FF:000001">
    <property type="entry name" value="D-2-hydroxyglutarate dehydrogenase, mitochondrial"/>
    <property type="match status" value="1"/>
</dbReference>
<evidence type="ECO:0000256" key="1">
    <source>
        <dbReference type="ARBA" id="ARBA00001974"/>
    </source>
</evidence>
<dbReference type="InterPro" id="IPR016166">
    <property type="entry name" value="FAD-bd_PCMH"/>
</dbReference>
<keyword evidence="3" id="KW-0560">Oxidoreductase</keyword>
<keyword evidence="2" id="KW-0274">FAD</keyword>
<dbReference type="PROSITE" id="PS51387">
    <property type="entry name" value="FAD_PCMH"/>
    <property type="match status" value="1"/>
</dbReference>
<evidence type="ECO:0000259" key="4">
    <source>
        <dbReference type="PROSITE" id="PS51387"/>
    </source>
</evidence>
<dbReference type="PANTHER" id="PTHR43716">
    <property type="entry name" value="D-2-HYDROXYGLUTARATE DEHYDROGENASE, MITOCHONDRIAL"/>
    <property type="match status" value="1"/>
</dbReference>
<evidence type="ECO:0000256" key="3">
    <source>
        <dbReference type="ARBA" id="ARBA00023002"/>
    </source>
</evidence>
<dbReference type="EMBL" id="DRMN01000342">
    <property type="protein sequence ID" value="HFB55305.1"/>
    <property type="molecule type" value="Genomic_DNA"/>
</dbReference>
<protein>
    <submittedName>
        <fullName evidence="5">FAD-binding oxidoreductase</fullName>
    </submittedName>
</protein>
<dbReference type="GO" id="GO:0071949">
    <property type="term" value="F:FAD binding"/>
    <property type="evidence" value="ECO:0007669"/>
    <property type="project" value="InterPro"/>
</dbReference>
<dbReference type="Pfam" id="PF01565">
    <property type="entry name" value="FAD_binding_4"/>
    <property type="match status" value="1"/>
</dbReference>
<accession>A0A7C3CCT9</accession>
<feature type="non-terminal residue" evidence="5">
    <location>
        <position position="212"/>
    </location>
</feature>
<keyword evidence="2" id="KW-0285">Flavoprotein</keyword>
<dbReference type="GO" id="GO:0016491">
    <property type="term" value="F:oxidoreductase activity"/>
    <property type="evidence" value="ECO:0007669"/>
    <property type="project" value="UniProtKB-KW"/>
</dbReference>
<comment type="cofactor">
    <cofactor evidence="1">
        <name>FAD</name>
        <dbReference type="ChEBI" id="CHEBI:57692"/>
    </cofactor>
</comment>
<dbReference type="Proteomes" id="UP000886042">
    <property type="component" value="Unassembled WGS sequence"/>
</dbReference>
<dbReference type="AlphaFoldDB" id="A0A7C3CCT9"/>